<accession>A0A3N4Z1N3</accession>
<keyword evidence="3" id="KW-1185">Reference proteome</keyword>
<gene>
    <name evidence="2" type="ORF">EDD34_0510</name>
</gene>
<sequence>MECAKICRVDHRKARFVSSRIAASALVTVLAATALGGCSVSSAEGADAPSAEATPAVRAPEDGVLTLVSDDFAELALHASQALFDRSPVVVLAAVDDAADRMTAAATGEALAAPVLLDGGVIDDAGLRNELERLGAESVVVVGDEDDVAAATDLADGLDVVRFDPEAVSEAAQEAVESVKPGGKGNSVATGAGPSSSAGTEVRLPEAGMINPTRLEALREQVPEVEDPEQLSEVMLLIDPAAGQEAAIGTARAAGAVPLVVPGGDPGARKDAISRITTADPLGVVAIGPGFTDQDRLTWQVEAARRGVTYPHGTQRLAGETYVATSFAVPAGADPALTAPAAAEAGEVAGAYGGVPVVSVAASVRSPGPGADGDHVDPVPVEDLTAAVNTLREAGVVVLLDVEPGNRPLAAQIDTLEPLLARPGVGLALHPEFRVAGNGATVEGQVAVAELQAVVDRVAGIVSAQGLPQTMVVVHQSTASSVTDRASLRSRAEVATVFAAAGPTEGGTTATGVWYDVTSGLPDGAAVGWAGPSAGAIPPADPVAPLLITTD</sequence>
<evidence type="ECO:0000256" key="1">
    <source>
        <dbReference type="SAM" id="MobiDB-lite"/>
    </source>
</evidence>
<proteinExistence type="predicted"/>
<name>A0A3N4Z1N3_9MICO</name>
<organism evidence="2 3">
    <name type="scientific">Myceligenerans xiligouense</name>
    <dbReference type="NCBI Taxonomy" id="253184"/>
    <lineage>
        <taxon>Bacteria</taxon>
        <taxon>Bacillati</taxon>
        <taxon>Actinomycetota</taxon>
        <taxon>Actinomycetes</taxon>
        <taxon>Micrococcales</taxon>
        <taxon>Promicromonosporaceae</taxon>
        <taxon>Myceligenerans</taxon>
    </lineage>
</organism>
<dbReference type="AlphaFoldDB" id="A0A3N4Z1N3"/>
<feature type="region of interest" description="Disordered" evidence="1">
    <location>
        <begin position="175"/>
        <end position="202"/>
    </location>
</feature>
<comment type="caution">
    <text evidence="2">The sequence shown here is derived from an EMBL/GenBank/DDBJ whole genome shotgun (WGS) entry which is preliminary data.</text>
</comment>
<protein>
    <submittedName>
        <fullName evidence="2">Uncharacterized protein</fullName>
    </submittedName>
</protein>
<dbReference type="EMBL" id="RKQZ01000001">
    <property type="protein sequence ID" value="RPF19938.1"/>
    <property type="molecule type" value="Genomic_DNA"/>
</dbReference>
<evidence type="ECO:0000313" key="2">
    <source>
        <dbReference type="EMBL" id="RPF19938.1"/>
    </source>
</evidence>
<feature type="compositionally biased region" description="Polar residues" evidence="1">
    <location>
        <begin position="187"/>
        <end position="199"/>
    </location>
</feature>
<evidence type="ECO:0000313" key="3">
    <source>
        <dbReference type="Proteomes" id="UP000280501"/>
    </source>
</evidence>
<reference evidence="2 3" key="1">
    <citation type="submission" date="2018-11" db="EMBL/GenBank/DDBJ databases">
        <title>Sequencing the genomes of 1000 actinobacteria strains.</title>
        <authorList>
            <person name="Klenk H.-P."/>
        </authorList>
    </citation>
    <scope>NUCLEOTIDE SEQUENCE [LARGE SCALE GENOMIC DNA]</scope>
    <source>
        <strain evidence="2 3">DSM 15700</strain>
    </source>
</reference>
<dbReference type="Proteomes" id="UP000280501">
    <property type="component" value="Unassembled WGS sequence"/>
</dbReference>